<protein>
    <submittedName>
        <fullName evidence="1">Uncharacterized protein</fullName>
    </submittedName>
</protein>
<dbReference type="EMBL" id="CAADJE010000020">
    <property type="protein sequence ID" value="VFS62654.1"/>
    <property type="molecule type" value="Genomic_DNA"/>
</dbReference>
<dbReference type="AlphaFoldDB" id="A0A485ANH0"/>
<dbReference type="Proteomes" id="UP000345637">
    <property type="component" value="Unassembled WGS sequence"/>
</dbReference>
<evidence type="ECO:0000313" key="1">
    <source>
        <dbReference type="EMBL" id="VFS62654.1"/>
    </source>
</evidence>
<sequence length="198" mass="21942">MLSLLITSLWKIISAEKTYKVRDKSDREDNVSRYKGLPSRNLSVAIREYAPGAEIILDGRVFRSAGVSLHWHNLNADTNEAQRLDSAWRCHKCGTLGYEEGIGGSGDLFCTNDACGERITPENRRQVLQPAGFVTDAHDPVTNNIETMKFIPVVPAWVFVKAERVPLPNPLMGFMASGRTVMCSSKVWGKAVTAMRCA</sequence>
<gene>
    <name evidence="1" type="ORF">NCTC12998_01969</name>
</gene>
<name>A0A485ANH0_RAOPL</name>
<organism evidence="1 2">
    <name type="scientific">Raoultella planticola</name>
    <name type="common">Klebsiella planticola</name>
    <dbReference type="NCBI Taxonomy" id="575"/>
    <lineage>
        <taxon>Bacteria</taxon>
        <taxon>Pseudomonadati</taxon>
        <taxon>Pseudomonadota</taxon>
        <taxon>Gammaproteobacteria</taxon>
        <taxon>Enterobacterales</taxon>
        <taxon>Enterobacteriaceae</taxon>
        <taxon>Klebsiella/Raoultella group</taxon>
        <taxon>Raoultella</taxon>
    </lineage>
</organism>
<evidence type="ECO:0000313" key="2">
    <source>
        <dbReference type="Proteomes" id="UP000345637"/>
    </source>
</evidence>
<reference evidence="1 2" key="1">
    <citation type="submission" date="2019-03" db="EMBL/GenBank/DDBJ databases">
        <authorList>
            <consortium name="Pathogen Informatics"/>
        </authorList>
    </citation>
    <scope>NUCLEOTIDE SEQUENCE [LARGE SCALE GENOMIC DNA]</scope>
    <source>
        <strain evidence="1 2">NCTC12998</strain>
    </source>
</reference>
<accession>A0A485ANH0</accession>
<proteinExistence type="predicted"/>